<proteinExistence type="predicted"/>
<dbReference type="EMBL" id="CH479206">
    <property type="protein sequence ID" value="EDW30893.1"/>
    <property type="molecule type" value="Genomic_DNA"/>
</dbReference>
<dbReference type="OMA" id="EHTKTEC"/>
<protein>
    <submittedName>
        <fullName evidence="2">GL12399</fullName>
    </submittedName>
</protein>
<feature type="compositionally biased region" description="Basic and acidic residues" evidence="1">
    <location>
        <begin position="91"/>
        <end position="105"/>
    </location>
</feature>
<dbReference type="HOGENOM" id="CLU_2123611_0_0_1"/>
<organism evidence="3">
    <name type="scientific">Drosophila persimilis</name>
    <name type="common">Fruit fly</name>
    <dbReference type="NCBI Taxonomy" id="7234"/>
    <lineage>
        <taxon>Eukaryota</taxon>
        <taxon>Metazoa</taxon>
        <taxon>Ecdysozoa</taxon>
        <taxon>Arthropoda</taxon>
        <taxon>Hexapoda</taxon>
        <taxon>Insecta</taxon>
        <taxon>Pterygota</taxon>
        <taxon>Neoptera</taxon>
        <taxon>Endopterygota</taxon>
        <taxon>Diptera</taxon>
        <taxon>Brachycera</taxon>
        <taxon>Muscomorpha</taxon>
        <taxon>Ephydroidea</taxon>
        <taxon>Drosophilidae</taxon>
        <taxon>Drosophila</taxon>
        <taxon>Sophophora</taxon>
    </lineage>
</organism>
<sequence>MQCTYTYDDDDVDGHKREHTKTECENAGEEKRLRVCVCDRDRFVIGAVRRIGWIGRIGGSVDRGACNYINGDVSAVTGRRHRNCQTTTDSRSPKFKSEFDSHSEFELELESETE</sequence>
<reference evidence="2 3" key="1">
    <citation type="journal article" date="2007" name="Nature">
        <title>Evolution of genes and genomes on the Drosophila phylogeny.</title>
        <authorList>
            <consortium name="Drosophila 12 Genomes Consortium"/>
            <person name="Clark A.G."/>
            <person name="Eisen M.B."/>
            <person name="Smith D.R."/>
            <person name="Bergman C.M."/>
            <person name="Oliver B."/>
            <person name="Markow T.A."/>
            <person name="Kaufman T.C."/>
            <person name="Kellis M."/>
            <person name="Gelbart W."/>
            <person name="Iyer V.N."/>
            <person name="Pollard D.A."/>
            <person name="Sackton T.B."/>
            <person name="Larracuente A.M."/>
            <person name="Singh N.D."/>
            <person name="Abad J.P."/>
            <person name="Abt D.N."/>
            <person name="Adryan B."/>
            <person name="Aguade M."/>
            <person name="Akashi H."/>
            <person name="Anderson W.W."/>
            <person name="Aquadro C.F."/>
            <person name="Ardell D.H."/>
            <person name="Arguello R."/>
            <person name="Artieri C.G."/>
            <person name="Barbash D.A."/>
            <person name="Barker D."/>
            <person name="Barsanti P."/>
            <person name="Batterham P."/>
            <person name="Batzoglou S."/>
            <person name="Begun D."/>
            <person name="Bhutkar A."/>
            <person name="Blanco E."/>
            <person name="Bosak S.A."/>
            <person name="Bradley R.K."/>
            <person name="Brand A.D."/>
            <person name="Brent M.R."/>
            <person name="Brooks A.N."/>
            <person name="Brown R.H."/>
            <person name="Butlin R.K."/>
            <person name="Caggese C."/>
            <person name="Calvi B.R."/>
            <person name="Bernardo de Carvalho A."/>
            <person name="Caspi A."/>
            <person name="Castrezana S."/>
            <person name="Celniker S.E."/>
            <person name="Chang J.L."/>
            <person name="Chapple C."/>
            <person name="Chatterji S."/>
            <person name="Chinwalla A."/>
            <person name="Civetta A."/>
            <person name="Clifton S.W."/>
            <person name="Comeron J.M."/>
            <person name="Costello J.C."/>
            <person name="Coyne J.A."/>
            <person name="Daub J."/>
            <person name="David R.G."/>
            <person name="Delcher A.L."/>
            <person name="Delehaunty K."/>
            <person name="Do C.B."/>
            <person name="Ebling H."/>
            <person name="Edwards K."/>
            <person name="Eickbush T."/>
            <person name="Evans J.D."/>
            <person name="Filipski A."/>
            <person name="Findeiss S."/>
            <person name="Freyhult E."/>
            <person name="Fulton L."/>
            <person name="Fulton R."/>
            <person name="Garcia A.C."/>
            <person name="Gardiner A."/>
            <person name="Garfield D.A."/>
            <person name="Garvin B.E."/>
            <person name="Gibson G."/>
            <person name="Gilbert D."/>
            <person name="Gnerre S."/>
            <person name="Godfrey J."/>
            <person name="Good R."/>
            <person name="Gotea V."/>
            <person name="Gravely B."/>
            <person name="Greenberg A.J."/>
            <person name="Griffiths-Jones S."/>
            <person name="Gross S."/>
            <person name="Guigo R."/>
            <person name="Gustafson E.A."/>
            <person name="Haerty W."/>
            <person name="Hahn M.W."/>
            <person name="Halligan D.L."/>
            <person name="Halpern A.L."/>
            <person name="Halter G.M."/>
            <person name="Han M.V."/>
            <person name="Heger A."/>
            <person name="Hillier L."/>
            <person name="Hinrichs A.S."/>
            <person name="Holmes I."/>
            <person name="Hoskins R.A."/>
            <person name="Hubisz M.J."/>
            <person name="Hultmark D."/>
            <person name="Huntley M.A."/>
            <person name="Jaffe D.B."/>
            <person name="Jagadeeshan S."/>
            <person name="Jeck W.R."/>
            <person name="Johnson J."/>
            <person name="Jones C.D."/>
            <person name="Jordan W.C."/>
            <person name="Karpen G.H."/>
            <person name="Kataoka E."/>
            <person name="Keightley P.D."/>
            <person name="Kheradpour P."/>
            <person name="Kirkness E.F."/>
            <person name="Koerich L.B."/>
            <person name="Kristiansen K."/>
            <person name="Kudrna D."/>
            <person name="Kulathinal R.J."/>
            <person name="Kumar S."/>
            <person name="Kwok R."/>
            <person name="Lander E."/>
            <person name="Langley C.H."/>
            <person name="Lapoint R."/>
            <person name="Lazzaro B.P."/>
            <person name="Lee S.J."/>
            <person name="Levesque L."/>
            <person name="Li R."/>
            <person name="Lin C.F."/>
            <person name="Lin M.F."/>
            <person name="Lindblad-Toh K."/>
            <person name="Llopart A."/>
            <person name="Long M."/>
            <person name="Low L."/>
            <person name="Lozovsky E."/>
            <person name="Lu J."/>
            <person name="Luo M."/>
            <person name="Machado C.A."/>
            <person name="Makalowski W."/>
            <person name="Marzo M."/>
            <person name="Matsuda M."/>
            <person name="Matzkin L."/>
            <person name="McAllister B."/>
            <person name="McBride C.S."/>
            <person name="McKernan B."/>
            <person name="McKernan K."/>
            <person name="Mendez-Lago M."/>
            <person name="Minx P."/>
            <person name="Mollenhauer M.U."/>
            <person name="Montooth K."/>
            <person name="Mount S.M."/>
            <person name="Mu X."/>
            <person name="Myers E."/>
            <person name="Negre B."/>
            <person name="Newfeld S."/>
            <person name="Nielsen R."/>
            <person name="Noor M.A."/>
            <person name="O'Grady P."/>
            <person name="Pachter L."/>
            <person name="Papaceit M."/>
            <person name="Parisi M.J."/>
            <person name="Parisi M."/>
            <person name="Parts L."/>
            <person name="Pedersen J.S."/>
            <person name="Pesole G."/>
            <person name="Phillippy A.M."/>
            <person name="Ponting C.P."/>
            <person name="Pop M."/>
            <person name="Porcelli D."/>
            <person name="Powell J.R."/>
            <person name="Prohaska S."/>
            <person name="Pruitt K."/>
            <person name="Puig M."/>
            <person name="Quesneville H."/>
            <person name="Ram K.R."/>
            <person name="Rand D."/>
            <person name="Rasmussen M.D."/>
            <person name="Reed L.K."/>
            <person name="Reenan R."/>
            <person name="Reily A."/>
            <person name="Remington K.A."/>
            <person name="Rieger T.T."/>
            <person name="Ritchie M.G."/>
            <person name="Robin C."/>
            <person name="Rogers Y.H."/>
            <person name="Rohde C."/>
            <person name="Rozas J."/>
            <person name="Rubenfield M.J."/>
            <person name="Ruiz A."/>
            <person name="Russo S."/>
            <person name="Salzberg S.L."/>
            <person name="Sanchez-Gracia A."/>
            <person name="Saranga D.J."/>
            <person name="Sato H."/>
            <person name="Schaeffer S.W."/>
            <person name="Schatz M.C."/>
            <person name="Schlenke T."/>
            <person name="Schwartz R."/>
            <person name="Segarra C."/>
            <person name="Singh R.S."/>
            <person name="Sirot L."/>
            <person name="Sirota M."/>
            <person name="Sisneros N.B."/>
            <person name="Smith C.D."/>
            <person name="Smith T.F."/>
            <person name="Spieth J."/>
            <person name="Stage D.E."/>
            <person name="Stark A."/>
            <person name="Stephan W."/>
            <person name="Strausberg R.L."/>
            <person name="Strempel S."/>
            <person name="Sturgill D."/>
            <person name="Sutton G."/>
            <person name="Sutton G.G."/>
            <person name="Tao W."/>
            <person name="Teichmann S."/>
            <person name="Tobari Y.N."/>
            <person name="Tomimura Y."/>
            <person name="Tsolas J.M."/>
            <person name="Valente V.L."/>
            <person name="Venter E."/>
            <person name="Venter J.C."/>
            <person name="Vicario S."/>
            <person name="Vieira F.G."/>
            <person name="Vilella A.J."/>
            <person name="Villasante A."/>
            <person name="Walenz B."/>
            <person name="Wang J."/>
            <person name="Wasserman M."/>
            <person name="Watts T."/>
            <person name="Wilson D."/>
            <person name="Wilson R.K."/>
            <person name="Wing R.A."/>
            <person name="Wolfner M.F."/>
            <person name="Wong A."/>
            <person name="Wong G.K."/>
            <person name="Wu C.I."/>
            <person name="Wu G."/>
            <person name="Yamamoto D."/>
            <person name="Yang H.P."/>
            <person name="Yang S.P."/>
            <person name="Yorke J.A."/>
            <person name="Yoshida K."/>
            <person name="Zdobnov E."/>
            <person name="Zhang P."/>
            <person name="Zhang Y."/>
            <person name="Zimin A.V."/>
            <person name="Baldwin J."/>
            <person name="Abdouelleil A."/>
            <person name="Abdulkadir J."/>
            <person name="Abebe A."/>
            <person name="Abera B."/>
            <person name="Abreu J."/>
            <person name="Acer S.C."/>
            <person name="Aftuck L."/>
            <person name="Alexander A."/>
            <person name="An P."/>
            <person name="Anderson E."/>
            <person name="Anderson S."/>
            <person name="Arachi H."/>
            <person name="Azer M."/>
            <person name="Bachantsang P."/>
            <person name="Barry A."/>
            <person name="Bayul T."/>
            <person name="Berlin A."/>
            <person name="Bessette D."/>
            <person name="Bloom T."/>
            <person name="Blye J."/>
            <person name="Boguslavskiy L."/>
            <person name="Bonnet C."/>
            <person name="Boukhgalter B."/>
            <person name="Bourzgui I."/>
            <person name="Brown A."/>
            <person name="Cahill P."/>
            <person name="Channer S."/>
            <person name="Cheshatsang Y."/>
            <person name="Chuda L."/>
            <person name="Citroen M."/>
            <person name="Collymore A."/>
            <person name="Cooke P."/>
            <person name="Costello M."/>
            <person name="D'Aco K."/>
            <person name="Daza R."/>
            <person name="De Haan G."/>
            <person name="DeGray S."/>
            <person name="DeMaso C."/>
            <person name="Dhargay N."/>
            <person name="Dooley K."/>
            <person name="Dooley E."/>
            <person name="Doricent M."/>
            <person name="Dorje P."/>
            <person name="Dorjee K."/>
            <person name="Dupes A."/>
            <person name="Elong R."/>
            <person name="Falk J."/>
            <person name="Farina A."/>
            <person name="Faro S."/>
            <person name="Ferguson D."/>
            <person name="Fisher S."/>
            <person name="Foley C.D."/>
            <person name="Franke A."/>
            <person name="Friedrich D."/>
            <person name="Gadbois L."/>
            <person name="Gearin G."/>
            <person name="Gearin C.R."/>
            <person name="Giannoukos G."/>
            <person name="Goode T."/>
            <person name="Graham J."/>
            <person name="Grandbois E."/>
            <person name="Grewal S."/>
            <person name="Gyaltsen K."/>
            <person name="Hafez N."/>
            <person name="Hagos B."/>
            <person name="Hall J."/>
            <person name="Henson C."/>
            <person name="Hollinger A."/>
            <person name="Honan T."/>
            <person name="Huard M.D."/>
            <person name="Hughes L."/>
            <person name="Hurhula B."/>
            <person name="Husby M.E."/>
            <person name="Kamat A."/>
            <person name="Kanga B."/>
            <person name="Kashin S."/>
            <person name="Khazanovich D."/>
            <person name="Kisner P."/>
            <person name="Lance K."/>
            <person name="Lara M."/>
            <person name="Lee W."/>
            <person name="Lennon N."/>
            <person name="Letendre F."/>
            <person name="LeVine R."/>
            <person name="Lipovsky A."/>
            <person name="Liu X."/>
            <person name="Liu J."/>
            <person name="Liu S."/>
            <person name="Lokyitsang T."/>
            <person name="Lokyitsang Y."/>
            <person name="Lubonja R."/>
            <person name="Lui A."/>
            <person name="MacDonald P."/>
            <person name="Magnisalis V."/>
            <person name="Maru K."/>
            <person name="Matthews C."/>
            <person name="McCusker W."/>
            <person name="McDonough S."/>
            <person name="Mehta T."/>
            <person name="Meldrim J."/>
            <person name="Meneus L."/>
            <person name="Mihai O."/>
            <person name="Mihalev A."/>
            <person name="Mihova T."/>
            <person name="Mittelman R."/>
            <person name="Mlenga V."/>
            <person name="Montmayeur A."/>
            <person name="Mulrain L."/>
            <person name="Navidi A."/>
            <person name="Naylor J."/>
            <person name="Negash T."/>
            <person name="Nguyen T."/>
            <person name="Nguyen N."/>
            <person name="Nicol R."/>
            <person name="Norbu C."/>
            <person name="Norbu N."/>
            <person name="Novod N."/>
            <person name="O'Neill B."/>
            <person name="Osman S."/>
            <person name="Markiewicz E."/>
            <person name="Oyono O.L."/>
            <person name="Patti C."/>
            <person name="Phunkhang P."/>
            <person name="Pierre F."/>
            <person name="Priest M."/>
            <person name="Raghuraman S."/>
            <person name="Rege F."/>
            <person name="Reyes R."/>
            <person name="Rise C."/>
            <person name="Rogov P."/>
            <person name="Ross K."/>
            <person name="Ryan E."/>
            <person name="Settipalli S."/>
            <person name="Shea T."/>
            <person name="Sherpa N."/>
            <person name="Shi L."/>
            <person name="Shih D."/>
            <person name="Sparrow T."/>
            <person name="Spaulding J."/>
            <person name="Stalker J."/>
            <person name="Stange-Thomann N."/>
            <person name="Stavropoulos S."/>
            <person name="Stone C."/>
            <person name="Strader C."/>
            <person name="Tesfaye S."/>
            <person name="Thomson T."/>
            <person name="Thoulutsang Y."/>
            <person name="Thoulutsang D."/>
            <person name="Topham K."/>
            <person name="Topping I."/>
            <person name="Tsamla T."/>
            <person name="Vassiliev H."/>
            <person name="Vo A."/>
            <person name="Wangchuk T."/>
            <person name="Wangdi T."/>
            <person name="Weiand M."/>
            <person name="Wilkinson J."/>
            <person name="Wilson A."/>
            <person name="Yadav S."/>
            <person name="Young G."/>
            <person name="Yu Q."/>
            <person name="Zembek L."/>
            <person name="Zhong D."/>
            <person name="Zimmer A."/>
            <person name="Zwirko Z."/>
            <person name="Jaffe D.B."/>
            <person name="Alvarez P."/>
            <person name="Brockman W."/>
            <person name="Butler J."/>
            <person name="Chin C."/>
            <person name="Gnerre S."/>
            <person name="Grabherr M."/>
            <person name="Kleber M."/>
            <person name="Mauceli E."/>
            <person name="MacCallum I."/>
        </authorList>
    </citation>
    <scope>NUCLEOTIDE SEQUENCE [LARGE SCALE GENOMIC DNA]</scope>
    <source>
        <strain evidence="3">MSH-3 / Tucson 14011-0111.49</strain>
    </source>
</reference>
<dbReference type="AlphaFoldDB" id="B4H3F3"/>
<evidence type="ECO:0000256" key="1">
    <source>
        <dbReference type="SAM" id="MobiDB-lite"/>
    </source>
</evidence>
<name>B4H3F3_DROPE</name>
<dbReference type="Proteomes" id="UP000008744">
    <property type="component" value="Unassembled WGS sequence"/>
</dbReference>
<evidence type="ECO:0000313" key="2">
    <source>
        <dbReference type="EMBL" id="EDW30893.1"/>
    </source>
</evidence>
<evidence type="ECO:0000313" key="3">
    <source>
        <dbReference type="Proteomes" id="UP000008744"/>
    </source>
</evidence>
<feature type="region of interest" description="Disordered" evidence="1">
    <location>
        <begin position="79"/>
        <end position="114"/>
    </location>
</feature>
<accession>B4H3F3</accession>
<keyword evidence="3" id="KW-1185">Reference proteome</keyword>
<gene>
    <name evidence="2" type="primary">Dper\GL12399</name>
    <name evidence="2" type="ORF">Dper_GL12399</name>
</gene>